<dbReference type="EMBL" id="UYJE01001961">
    <property type="protein sequence ID" value="VDI06722.1"/>
    <property type="molecule type" value="Genomic_DNA"/>
</dbReference>
<keyword evidence="1" id="KW-0812">Transmembrane</keyword>
<dbReference type="OrthoDB" id="6130585at2759"/>
<name>A0A8B6CNI6_MYTGA</name>
<keyword evidence="1" id="KW-1133">Transmembrane helix</keyword>
<protein>
    <submittedName>
        <fullName evidence="2">Uncharacterized protein</fullName>
    </submittedName>
</protein>
<keyword evidence="1" id="KW-0472">Membrane</keyword>
<dbReference type="AlphaFoldDB" id="A0A8B6CNI6"/>
<comment type="caution">
    <text evidence="2">The sequence shown here is derived from an EMBL/GenBank/DDBJ whole genome shotgun (WGS) entry which is preliminary data.</text>
</comment>
<sequence length="640" mass="73009">MLIALLICCYFKKLITIFIVILFAPALLVILFVRMLTSSDKERLVYKHMVSSSKKEEYNYKYWFYQLNMTCDNIDIHCIIDERLEIKYRYLQAYYRKNERLEHILDSNISSSKSKENILSEFERIYSNKSKKHCEDRLLMQNILTEASTNRYHILLRWVIAHMKENDMTVDDMKGTLDIAIEKNDKDIAKAIAWYITREFFVKFANQLKDATDIFPGIRCSCRGSLVLDCSFCTNERVIIILTRTAIKEKPDIYHGFTIEEVNPDLSNSVDSEAVTISNLLSSEYTNSYFLKVNLPQKSVENIFNRHSNVTLICSSVLMSKSFDKVHAVQERICIHLYCKKKGIIPLGEDHFPTSIHGIPTDIIEGNISFITKLRIGETIGPQTSIGTLGGFVKYMDFDCFLTCAHVMYDLQTLLSSSYDFSRLLGAKAFCHSAQGLIDCGKVIWRTFDHDDKLKTSIDAALVMMQNNATFDQNDFILDRYGNACHFRKLGLSSPFLNDNCLDHEDFCILQQTAKVVGAGSMTKLEENVQFPKQTDVDILFSSTGQTATVVNGNVFQPLWINSQAHMQLSTGFLNDKRIFRMYNQITINLGLQPGDSGTCIYIVQHPYNKNGCIGMAIAFCGGMTIVTPLKDILKRISSS</sequence>
<evidence type="ECO:0000313" key="3">
    <source>
        <dbReference type="Proteomes" id="UP000596742"/>
    </source>
</evidence>
<gene>
    <name evidence="2" type="ORF">MGAL_10B041069</name>
</gene>
<accession>A0A8B6CNI6</accession>
<keyword evidence="3" id="KW-1185">Reference proteome</keyword>
<reference evidence="2" key="1">
    <citation type="submission" date="2018-11" db="EMBL/GenBank/DDBJ databases">
        <authorList>
            <person name="Alioto T."/>
            <person name="Alioto T."/>
        </authorList>
    </citation>
    <scope>NUCLEOTIDE SEQUENCE</scope>
</reference>
<evidence type="ECO:0000256" key="1">
    <source>
        <dbReference type="SAM" id="Phobius"/>
    </source>
</evidence>
<organism evidence="2 3">
    <name type="scientific">Mytilus galloprovincialis</name>
    <name type="common">Mediterranean mussel</name>
    <dbReference type="NCBI Taxonomy" id="29158"/>
    <lineage>
        <taxon>Eukaryota</taxon>
        <taxon>Metazoa</taxon>
        <taxon>Spiralia</taxon>
        <taxon>Lophotrochozoa</taxon>
        <taxon>Mollusca</taxon>
        <taxon>Bivalvia</taxon>
        <taxon>Autobranchia</taxon>
        <taxon>Pteriomorphia</taxon>
        <taxon>Mytilida</taxon>
        <taxon>Mytiloidea</taxon>
        <taxon>Mytilidae</taxon>
        <taxon>Mytilinae</taxon>
        <taxon>Mytilus</taxon>
    </lineage>
</organism>
<evidence type="ECO:0000313" key="2">
    <source>
        <dbReference type="EMBL" id="VDI06722.1"/>
    </source>
</evidence>
<feature type="transmembrane region" description="Helical" evidence="1">
    <location>
        <begin position="14"/>
        <end position="33"/>
    </location>
</feature>
<proteinExistence type="predicted"/>
<dbReference type="Proteomes" id="UP000596742">
    <property type="component" value="Unassembled WGS sequence"/>
</dbReference>